<dbReference type="Proteomes" id="UP001576784">
    <property type="component" value="Unassembled WGS sequence"/>
</dbReference>
<evidence type="ECO:0000313" key="1">
    <source>
        <dbReference type="EMBL" id="MFB2897175.1"/>
    </source>
</evidence>
<accession>A0ABV4XZL0</accession>
<name>A0ABV4XZL0_9CYAN</name>
<evidence type="ECO:0000313" key="2">
    <source>
        <dbReference type="Proteomes" id="UP001576784"/>
    </source>
</evidence>
<organism evidence="1 2">
    <name type="scientific">Floridaenema flaviceps BLCC-F50</name>
    <dbReference type="NCBI Taxonomy" id="3153642"/>
    <lineage>
        <taxon>Bacteria</taxon>
        <taxon>Bacillati</taxon>
        <taxon>Cyanobacteriota</taxon>
        <taxon>Cyanophyceae</taxon>
        <taxon>Oscillatoriophycideae</taxon>
        <taxon>Aerosakkonematales</taxon>
        <taxon>Aerosakkonemataceae</taxon>
        <taxon>Floridanema</taxon>
        <taxon>Floridanema flaviceps</taxon>
    </lineage>
</organism>
<reference evidence="1 2" key="1">
    <citation type="submission" date="2024-09" db="EMBL/GenBank/DDBJ databases">
        <title>Floridaenema gen nov. (Aerosakkonemataceae, Aerosakkonematales ord. nov., Cyanobacteria) from benthic tropical and subtropical fresh waters, with the description of four new species.</title>
        <authorList>
            <person name="Moretto J.A."/>
            <person name="Berthold D.E."/>
            <person name="Lefler F.W."/>
            <person name="Huang I.-S."/>
            <person name="Laughinghouse H. IV."/>
        </authorList>
    </citation>
    <scope>NUCLEOTIDE SEQUENCE [LARGE SCALE GENOMIC DNA]</scope>
    <source>
        <strain evidence="1 2">BLCC-F50</strain>
    </source>
</reference>
<sequence length="363" mass="41701">MSTIFLDECGYTGEDLLNPEQPIFTLASLNLPESDCQELKRTFFSNVQSTELKYSSLSRRPRQQQMILEFLKELSKKPEIVKFLYAHKQFVLVIKMVEILVEPVFYEGGIDFYDKGANIGLANLLFYSLPVVGGIEFFKNLLINFQEMMRSRTEKAYQAFFDSILTNNSSEDINELLNCFRESHSLFGYELLNTSQHLDIAVTCTFTLMSLWRQDLNDDILLIHDNSSAMAKERKIWDVIVDPNLPSDEVGYDRRRIQFPIRVVKTCPEDSKKWAGLQLVDILAGAFMRSVMWINKGENADDDFGKSITEIIEGVFPFFGIFPEQKFMPDELGTTGDNALPPDDYLVSLFMQNLSILENDVDE</sequence>
<dbReference type="EMBL" id="JBHFNR010000240">
    <property type="protein sequence ID" value="MFB2897175.1"/>
    <property type="molecule type" value="Genomic_DNA"/>
</dbReference>
<comment type="caution">
    <text evidence="1">The sequence shown here is derived from an EMBL/GenBank/DDBJ whole genome shotgun (WGS) entry which is preliminary data.</text>
</comment>
<dbReference type="RefSeq" id="WP_413266788.1">
    <property type="nucleotide sequence ID" value="NZ_JBHFNR010000240.1"/>
</dbReference>
<keyword evidence="2" id="KW-1185">Reference proteome</keyword>
<dbReference type="Pfam" id="PF12686">
    <property type="entry name" value="DUF3800"/>
    <property type="match status" value="1"/>
</dbReference>
<proteinExistence type="predicted"/>
<protein>
    <submittedName>
        <fullName evidence="1">DUF3800 domain-containing protein</fullName>
    </submittedName>
</protein>
<gene>
    <name evidence="1" type="ORF">ACE1CI_30030</name>
</gene>
<dbReference type="InterPro" id="IPR024524">
    <property type="entry name" value="DUF3800"/>
</dbReference>